<dbReference type="PANTHER" id="PTHR36922:SF1">
    <property type="entry name" value="DUF1993 DOMAIN-CONTAINING PROTEIN"/>
    <property type="match status" value="1"/>
</dbReference>
<dbReference type="EMBL" id="BMJJ01000003">
    <property type="protein sequence ID" value="GGD12114.1"/>
    <property type="molecule type" value="Genomic_DNA"/>
</dbReference>
<evidence type="ECO:0008006" key="3">
    <source>
        <dbReference type="Google" id="ProtNLM"/>
    </source>
</evidence>
<evidence type="ECO:0000313" key="1">
    <source>
        <dbReference type="EMBL" id="GGD12114.1"/>
    </source>
</evidence>
<name>A0A917D8I7_9HYPH</name>
<gene>
    <name evidence="1" type="ORF">GCM10011335_13780</name>
</gene>
<comment type="caution">
    <text evidence="1">The sequence shown here is derived from an EMBL/GenBank/DDBJ whole genome shotgun (WGS) entry which is preliminary data.</text>
</comment>
<keyword evidence="2" id="KW-1185">Reference proteome</keyword>
<accession>A0A917D8I7</accession>
<dbReference type="Gene3D" id="1.20.120.450">
    <property type="entry name" value="dinb family like domain"/>
    <property type="match status" value="1"/>
</dbReference>
<sequence length="182" mass="19247">MPLSIHANSVGAMTRMLGNLSALLDAAVAYAEAEGIDPATLVAARLAPDMHPLSSQIQLVSDTAKGAGARLSGIEAPSFADTETTFPELQERIAKTVAFLATVDAAAVDASADRMVTLKTRSSTMTFTGREYLTNFALPNFYFHVSIAYAILRANGVPLGKMDYLGNRPAPAQPAEKTLQFG</sequence>
<reference evidence="1" key="2">
    <citation type="submission" date="2020-09" db="EMBL/GenBank/DDBJ databases">
        <authorList>
            <person name="Sun Q."/>
            <person name="Zhou Y."/>
        </authorList>
    </citation>
    <scope>NUCLEOTIDE SEQUENCE</scope>
    <source>
        <strain evidence="1">CGMCC 1.15493</strain>
    </source>
</reference>
<evidence type="ECO:0000313" key="2">
    <source>
        <dbReference type="Proteomes" id="UP000613160"/>
    </source>
</evidence>
<dbReference type="InterPro" id="IPR034660">
    <property type="entry name" value="DinB/YfiT-like"/>
</dbReference>
<proteinExistence type="predicted"/>
<organism evidence="1 2">
    <name type="scientific">Aureimonas glaciei</name>
    <dbReference type="NCBI Taxonomy" id="1776957"/>
    <lineage>
        <taxon>Bacteria</taxon>
        <taxon>Pseudomonadati</taxon>
        <taxon>Pseudomonadota</taxon>
        <taxon>Alphaproteobacteria</taxon>
        <taxon>Hyphomicrobiales</taxon>
        <taxon>Aurantimonadaceae</taxon>
        <taxon>Aureimonas</taxon>
    </lineage>
</organism>
<dbReference type="PANTHER" id="PTHR36922">
    <property type="entry name" value="BLL2446 PROTEIN"/>
    <property type="match status" value="1"/>
</dbReference>
<dbReference type="SUPFAM" id="SSF109854">
    <property type="entry name" value="DinB/YfiT-like putative metalloenzymes"/>
    <property type="match status" value="1"/>
</dbReference>
<dbReference type="AlphaFoldDB" id="A0A917D8I7"/>
<protein>
    <recommendedName>
        <fullName evidence="3">DUF1993 domain-containing protein</fullName>
    </recommendedName>
</protein>
<dbReference type="Pfam" id="PF09351">
    <property type="entry name" value="DUF1993"/>
    <property type="match status" value="1"/>
</dbReference>
<dbReference type="Proteomes" id="UP000613160">
    <property type="component" value="Unassembled WGS sequence"/>
</dbReference>
<reference evidence="1" key="1">
    <citation type="journal article" date="2014" name="Int. J. Syst. Evol. Microbiol.">
        <title>Complete genome sequence of Corynebacterium casei LMG S-19264T (=DSM 44701T), isolated from a smear-ripened cheese.</title>
        <authorList>
            <consortium name="US DOE Joint Genome Institute (JGI-PGF)"/>
            <person name="Walter F."/>
            <person name="Albersmeier A."/>
            <person name="Kalinowski J."/>
            <person name="Ruckert C."/>
        </authorList>
    </citation>
    <scope>NUCLEOTIDE SEQUENCE</scope>
    <source>
        <strain evidence="1">CGMCC 1.15493</strain>
    </source>
</reference>
<dbReference type="InterPro" id="IPR018531">
    <property type="entry name" value="DUF1993"/>
</dbReference>
<dbReference type="RefSeq" id="WP_188849863.1">
    <property type="nucleotide sequence ID" value="NZ_BMJJ01000003.1"/>
</dbReference>